<dbReference type="Pfam" id="PF13561">
    <property type="entry name" value="adh_short_C2"/>
    <property type="match status" value="1"/>
</dbReference>
<dbReference type="InterPro" id="IPR036291">
    <property type="entry name" value="NAD(P)-bd_dom_sf"/>
</dbReference>
<organism evidence="4 5">
    <name type="scientific">Rhinocladiella mackenziei CBS 650.93</name>
    <dbReference type="NCBI Taxonomy" id="1442369"/>
    <lineage>
        <taxon>Eukaryota</taxon>
        <taxon>Fungi</taxon>
        <taxon>Dikarya</taxon>
        <taxon>Ascomycota</taxon>
        <taxon>Pezizomycotina</taxon>
        <taxon>Eurotiomycetes</taxon>
        <taxon>Chaetothyriomycetidae</taxon>
        <taxon>Chaetothyriales</taxon>
        <taxon>Herpotrichiellaceae</taxon>
        <taxon>Rhinocladiella</taxon>
    </lineage>
</organism>
<evidence type="ECO:0000256" key="1">
    <source>
        <dbReference type="ARBA" id="ARBA00006484"/>
    </source>
</evidence>
<dbReference type="Gene3D" id="3.40.50.720">
    <property type="entry name" value="NAD(P)-binding Rossmann-like Domain"/>
    <property type="match status" value="1"/>
</dbReference>
<dbReference type="GO" id="GO:0016614">
    <property type="term" value="F:oxidoreductase activity, acting on CH-OH group of donors"/>
    <property type="evidence" value="ECO:0007669"/>
    <property type="project" value="UniProtKB-ARBA"/>
</dbReference>
<dbReference type="PANTHER" id="PTHR48107:SF7">
    <property type="entry name" value="RE15974P"/>
    <property type="match status" value="1"/>
</dbReference>
<name>A0A0D2G3Y9_9EURO</name>
<dbReference type="SUPFAM" id="SSF51735">
    <property type="entry name" value="NAD(P)-binding Rossmann-fold domains"/>
    <property type="match status" value="1"/>
</dbReference>
<keyword evidence="5" id="KW-1185">Reference proteome</keyword>
<dbReference type="STRING" id="1442369.A0A0D2G3Y9"/>
<dbReference type="PRINTS" id="PR00081">
    <property type="entry name" value="GDHRDH"/>
</dbReference>
<dbReference type="AlphaFoldDB" id="A0A0D2G3Y9"/>
<accession>A0A0D2G3Y9</accession>
<evidence type="ECO:0000313" key="4">
    <source>
        <dbReference type="EMBL" id="KIX09362.1"/>
    </source>
</evidence>
<reference evidence="4 5" key="1">
    <citation type="submission" date="2015-01" db="EMBL/GenBank/DDBJ databases">
        <title>The Genome Sequence of Rhinocladiella mackenzie CBS 650.93.</title>
        <authorList>
            <consortium name="The Broad Institute Genomics Platform"/>
            <person name="Cuomo C."/>
            <person name="de Hoog S."/>
            <person name="Gorbushina A."/>
            <person name="Stielow B."/>
            <person name="Teixiera M."/>
            <person name="Abouelleil A."/>
            <person name="Chapman S.B."/>
            <person name="Priest M."/>
            <person name="Young S.K."/>
            <person name="Wortman J."/>
            <person name="Nusbaum C."/>
            <person name="Birren B."/>
        </authorList>
    </citation>
    <scope>NUCLEOTIDE SEQUENCE [LARGE SCALE GENOMIC DNA]</scope>
    <source>
        <strain evidence="4 5">CBS 650.93</strain>
    </source>
</reference>
<sequence length="257" mass="27057">MSLAGKVAIVSGSSSGIGAAVVQELSRRGATVAINYPFPSERDNAESVLKTLAPDTKAIIVEADLSSYEGPKILAQTVADAFSKIDILVNNAGVVLPAEVDDPDDSVIANVWDQTVNLNGRGVLLLTREVLKYLSPQNSRIVNIASGISRAPAPKQTIYAGSKGMVEAFTRCWARELPRKYGCTVNAVAPGPVGTQALYSAPQAVIDDLKPVIENTPVASRLAKPEEIAWTVAMLCEEEAGWLNGTYIPVAGGIVLG</sequence>
<evidence type="ECO:0000256" key="3">
    <source>
        <dbReference type="ARBA" id="ARBA00023002"/>
    </source>
</evidence>
<protein>
    <submittedName>
        <fullName evidence="4">Uncharacterized protein</fullName>
    </submittedName>
</protein>
<gene>
    <name evidence="4" type="ORF">Z518_00441</name>
</gene>
<keyword evidence="3" id="KW-0560">Oxidoreductase</keyword>
<dbReference type="InterPro" id="IPR002347">
    <property type="entry name" value="SDR_fam"/>
</dbReference>
<evidence type="ECO:0000256" key="2">
    <source>
        <dbReference type="ARBA" id="ARBA00022857"/>
    </source>
</evidence>
<comment type="similarity">
    <text evidence="1">Belongs to the short-chain dehydrogenases/reductases (SDR) family.</text>
</comment>
<keyword evidence="2" id="KW-0521">NADP</keyword>
<dbReference type="Proteomes" id="UP000053617">
    <property type="component" value="Unassembled WGS sequence"/>
</dbReference>
<dbReference type="VEuPathDB" id="FungiDB:Z518_00441"/>
<dbReference type="EMBL" id="KN847475">
    <property type="protein sequence ID" value="KIX09362.1"/>
    <property type="molecule type" value="Genomic_DNA"/>
</dbReference>
<dbReference type="PRINTS" id="PR00080">
    <property type="entry name" value="SDRFAMILY"/>
</dbReference>
<evidence type="ECO:0000313" key="5">
    <source>
        <dbReference type="Proteomes" id="UP000053617"/>
    </source>
</evidence>
<dbReference type="RefSeq" id="XP_013276498.1">
    <property type="nucleotide sequence ID" value="XM_013421044.1"/>
</dbReference>
<dbReference type="HOGENOM" id="CLU_010194_1_3_1"/>
<dbReference type="FunFam" id="3.40.50.720:FF:000084">
    <property type="entry name" value="Short-chain dehydrogenase reductase"/>
    <property type="match status" value="1"/>
</dbReference>
<dbReference type="GeneID" id="25288512"/>
<dbReference type="PANTHER" id="PTHR48107">
    <property type="entry name" value="NADPH-DEPENDENT ALDEHYDE REDUCTASE-LIKE PROTEIN, CHLOROPLASTIC-RELATED"/>
    <property type="match status" value="1"/>
</dbReference>
<dbReference type="OrthoDB" id="47007at2759"/>
<proteinExistence type="inferred from homology"/>